<evidence type="ECO:0000256" key="3">
    <source>
        <dbReference type="ARBA" id="ARBA00022942"/>
    </source>
</evidence>
<dbReference type="Pfam" id="PF00227">
    <property type="entry name" value="Proteasome"/>
    <property type="match status" value="2"/>
</dbReference>
<comment type="subunit">
    <text evidence="5">Component of the proteasome complex.</text>
</comment>
<feature type="transmembrane region" description="Helical" evidence="6">
    <location>
        <begin position="167"/>
        <end position="191"/>
    </location>
</feature>
<dbReference type="InterPro" id="IPR016050">
    <property type="entry name" value="Proteasome_bsu_CS"/>
</dbReference>
<keyword evidence="4 5" id="KW-0539">Nucleus</keyword>
<protein>
    <recommendedName>
        <fullName evidence="5">Proteasome subunit beta</fullName>
    </recommendedName>
</protein>
<evidence type="ECO:0000256" key="5">
    <source>
        <dbReference type="RuleBase" id="RU004203"/>
    </source>
</evidence>
<proteinExistence type="inferred from homology"/>
<dbReference type="InterPro" id="IPR035206">
    <property type="entry name" value="Proteasome_beta2"/>
</dbReference>
<dbReference type="PANTHER" id="PTHR11599">
    <property type="entry name" value="PROTEASOME SUBUNIT ALPHA/BETA"/>
    <property type="match status" value="1"/>
</dbReference>
<sequence length="289" mass="32279">MECVFGFVGNGFAVVAADTSAVHSILVHKSNEDKIMVLDSHKLIAASGESGDRVQFTEYIQKNVALYQFRNGIPLTTAAAANFTRGELATALRKVHPLAILVAPSLRFCVWFVGLLVSGFPFHMFLNEIPVKFLFNSLLIFVAAMLDAQCTYWSLRFLDLANLVLKFLIRLPMHIFLLANPYFVNILLAGYDKETGPSLYYIDYIATLHKVDKGAFGYGSYFSLSMMDRHYHSGMTVEEAIDLVDKCIMEIRSRLVVAPPNFVIKIVDKDGAREYAWRESVKDAAVASA</sequence>
<dbReference type="Proteomes" id="UP000593574">
    <property type="component" value="Unassembled WGS sequence"/>
</dbReference>
<keyword evidence="2 5" id="KW-0963">Cytoplasm</keyword>
<feature type="transmembrane region" description="Helical" evidence="6">
    <location>
        <begin position="133"/>
        <end position="155"/>
    </location>
</feature>
<dbReference type="AlphaFoldDB" id="A0A7J8ZQH3"/>
<dbReference type="InterPro" id="IPR029055">
    <property type="entry name" value="Ntn_hydrolases_N"/>
</dbReference>
<evidence type="ECO:0000256" key="2">
    <source>
        <dbReference type="ARBA" id="ARBA00022490"/>
    </source>
</evidence>
<keyword evidence="3 5" id="KW-0647">Proteasome</keyword>
<keyword evidence="6" id="KW-1133">Transmembrane helix</keyword>
<dbReference type="EMBL" id="JABEZV010000006">
    <property type="protein sequence ID" value="MBA0713945.1"/>
    <property type="molecule type" value="Genomic_DNA"/>
</dbReference>
<comment type="similarity">
    <text evidence="5">Belongs to the peptidase T1B family.</text>
</comment>
<comment type="function">
    <text evidence="5">Component of the proteasome, a multicatalytic proteinase complex which is characterized by its ability to cleave peptides with Arg, Phe, Tyr, Leu, and Glu adjacent to the leaving group at neutral or slightly basic pH. The proteasome has an ATP-dependent proteolytic activity.</text>
</comment>
<reference evidence="7 8" key="1">
    <citation type="journal article" date="2019" name="Genome Biol. Evol.">
        <title>Insights into the evolution of the New World diploid cottons (Gossypium, subgenus Houzingenia) based on genome sequencing.</title>
        <authorList>
            <person name="Grover C.E."/>
            <person name="Arick M.A. 2nd"/>
            <person name="Thrash A."/>
            <person name="Conover J.L."/>
            <person name="Sanders W.S."/>
            <person name="Peterson D.G."/>
            <person name="Frelichowski J.E."/>
            <person name="Scheffler J.A."/>
            <person name="Scheffler B.E."/>
            <person name="Wendel J.F."/>
        </authorList>
    </citation>
    <scope>NUCLEOTIDE SEQUENCE [LARGE SCALE GENOMIC DNA]</scope>
    <source>
        <strain evidence="7">4</strain>
        <tissue evidence="7">Leaf</tissue>
    </source>
</reference>
<dbReference type="InterPro" id="IPR001353">
    <property type="entry name" value="Proteasome_sua/b"/>
</dbReference>
<name>A0A7J8ZQH3_9ROSI</name>
<dbReference type="CDD" id="cd03758">
    <property type="entry name" value="proteasome_beta_type_2"/>
    <property type="match status" value="1"/>
</dbReference>
<comment type="caution">
    <text evidence="7">The sequence shown here is derived from an EMBL/GenBank/DDBJ whole genome shotgun (WGS) entry which is preliminary data.</text>
</comment>
<evidence type="ECO:0000313" key="8">
    <source>
        <dbReference type="Proteomes" id="UP000593574"/>
    </source>
</evidence>
<comment type="subunit">
    <text evidence="1">Component of the 20S core complex of the 26S proteasome. The 26S proteasome is composed of a core protease (CP), known as the 20S proteasome, capped at one or both ends by the 19S regulatory particle (RP/PA700). The 20S proteasome core is composed of 28 subunits that are arranged in four stacked rings, resulting in a barrel-shaped structure. The two end rings are each formed by seven alpha subunits, and the two central rings are each formed by seven beta subunits. The catalytic chamber with the active sites is on the inside of the barrel.</text>
</comment>
<dbReference type="GO" id="GO:0005737">
    <property type="term" value="C:cytoplasm"/>
    <property type="evidence" value="ECO:0007669"/>
    <property type="project" value="UniProtKB-SubCell"/>
</dbReference>
<feature type="transmembrane region" description="Helical" evidence="6">
    <location>
        <begin position="98"/>
        <end position="121"/>
    </location>
</feature>
<dbReference type="Gene3D" id="3.60.20.10">
    <property type="entry name" value="Glutamine Phosphoribosylpyrophosphate, subunit 1, domain 1"/>
    <property type="match status" value="2"/>
</dbReference>
<evidence type="ECO:0000313" key="7">
    <source>
        <dbReference type="EMBL" id="MBA0713945.1"/>
    </source>
</evidence>
<evidence type="ECO:0000256" key="6">
    <source>
        <dbReference type="SAM" id="Phobius"/>
    </source>
</evidence>
<dbReference type="GO" id="GO:0010498">
    <property type="term" value="P:proteasomal protein catabolic process"/>
    <property type="evidence" value="ECO:0007669"/>
    <property type="project" value="InterPro"/>
</dbReference>
<dbReference type="SUPFAM" id="SSF56235">
    <property type="entry name" value="N-terminal nucleophile aminohydrolases (Ntn hydrolases)"/>
    <property type="match status" value="2"/>
</dbReference>
<dbReference type="GO" id="GO:0005839">
    <property type="term" value="C:proteasome core complex"/>
    <property type="evidence" value="ECO:0007669"/>
    <property type="project" value="InterPro"/>
</dbReference>
<dbReference type="GO" id="GO:0005634">
    <property type="term" value="C:nucleus"/>
    <property type="evidence" value="ECO:0007669"/>
    <property type="project" value="UniProtKB-SubCell"/>
</dbReference>
<comment type="subcellular location">
    <subcellularLocation>
        <location evidence="5">Cytoplasm</location>
    </subcellularLocation>
    <subcellularLocation>
        <location evidence="5">Nucleus</location>
    </subcellularLocation>
</comment>
<evidence type="ECO:0000256" key="1">
    <source>
        <dbReference type="ARBA" id="ARBA00011517"/>
    </source>
</evidence>
<accession>A0A7J8ZQH3</accession>
<evidence type="ECO:0000256" key="4">
    <source>
        <dbReference type="ARBA" id="ARBA00023242"/>
    </source>
</evidence>
<keyword evidence="6" id="KW-0472">Membrane</keyword>
<dbReference type="InterPro" id="IPR050115">
    <property type="entry name" value="Proteasome_alpha"/>
</dbReference>
<gene>
    <name evidence="7" type="ORF">Golax_012944</name>
</gene>
<keyword evidence="8" id="KW-1185">Reference proteome</keyword>
<dbReference type="PROSITE" id="PS00854">
    <property type="entry name" value="PROTEASOME_BETA_1"/>
    <property type="match status" value="1"/>
</dbReference>
<organism evidence="7 8">
    <name type="scientific">Gossypium laxum</name>
    <dbReference type="NCBI Taxonomy" id="34288"/>
    <lineage>
        <taxon>Eukaryota</taxon>
        <taxon>Viridiplantae</taxon>
        <taxon>Streptophyta</taxon>
        <taxon>Embryophyta</taxon>
        <taxon>Tracheophyta</taxon>
        <taxon>Spermatophyta</taxon>
        <taxon>Magnoliopsida</taxon>
        <taxon>eudicotyledons</taxon>
        <taxon>Gunneridae</taxon>
        <taxon>Pentapetalae</taxon>
        <taxon>rosids</taxon>
        <taxon>malvids</taxon>
        <taxon>Malvales</taxon>
        <taxon>Malvaceae</taxon>
        <taxon>Malvoideae</taxon>
        <taxon>Gossypium</taxon>
    </lineage>
</organism>
<keyword evidence="6" id="KW-0812">Transmembrane</keyword>